<evidence type="ECO:0008006" key="4">
    <source>
        <dbReference type="Google" id="ProtNLM"/>
    </source>
</evidence>
<dbReference type="InterPro" id="IPR012340">
    <property type="entry name" value="NA-bd_OB-fold"/>
</dbReference>
<dbReference type="SUPFAM" id="SSF50249">
    <property type="entry name" value="Nucleic acid-binding proteins"/>
    <property type="match status" value="1"/>
</dbReference>
<dbReference type="RefSeq" id="YP_009497301.1">
    <property type="nucleotide sequence ID" value="NC_038006.1"/>
</dbReference>
<keyword evidence="3" id="KW-0150">Chloroplast</keyword>
<dbReference type="GeneID" id="36959859"/>
<dbReference type="Gene3D" id="2.40.50.140">
    <property type="entry name" value="Nucleic acid-binding proteins"/>
    <property type="match status" value="1"/>
</dbReference>
<protein>
    <recommendedName>
        <fullName evidence="4">Single-stranded DNA binding protein</fullName>
    </recommendedName>
</protein>
<reference evidence="3" key="1">
    <citation type="journal article" date="2018" name="Adv. Bot. Res.">
        <title>Evolution of the Plastid Genomes in Diatoms.</title>
        <authorList>
            <person name="Yu M."/>
            <person name="Ashworth M.P."/>
            <person name="Hajrah N.H."/>
            <person name="Khiyami M.A."/>
            <person name="Sabir M.J."/>
            <person name="Alhebshi A.M."/>
            <person name="Al-Malki A.L."/>
            <person name="Sabir J.S.M."/>
            <person name="Theriot E.C."/>
            <person name="Jansen R.K."/>
        </authorList>
    </citation>
    <scope>NUCLEOTIDE SEQUENCE</scope>
</reference>
<proteinExistence type="predicted"/>
<sequence length="109" mass="12967">MCMNYASFIVKIVEKPKQRFSNNQIIVTEVLIKFSQIKNQANSLGSIFYISIWGNLTYDFVRYYEINDYILIEGYISIRENLFNDLIYRSNKHVEISVFRVHPFILKSV</sequence>
<keyword evidence="1 2" id="KW-0238">DNA-binding</keyword>
<dbReference type="InterPro" id="IPR000424">
    <property type="entry name" value="Primosome_PriB/ssb"/>
</dbReference>
<evidence type="ECO:0000256" key="1">
    <source>
        <dbReference type="ARBA" id="ARBA00023125"/>
    </source>
</evidence>
<dbReference type="PROSITE" id="PS50935">
    <property type="entry name" value="SSB"/>
    <property type="match status" value="1"/>
</dbReference>
<dbReference type="AlphaFoldDB" id="A0A2U9NSA6"/>
<dbReference type="GO" id="GO:0003697">
    <property type="term" value="F:single-stranded DNA binding"/>
    <property type="evidence" value="ECO:0007669"/>
    <property type="project" value="InterPro"/>
</dbReference>
<geneLocation type="chloroplast" evidence="3"/>
<gene>
    <name evidence="3" type="primary">ycf41</name>
</gene>
<accession>A0A2U9NSA6</accession>
<keyword evidence="3" id="KW-0934">Plastid</keyword>
<evidence type="ECO:0000256" key="2">
    <source>
        <dbReference type="PROSITE-ProRule" id="PRU00252"/>
    </source>
</evidence>
<name>A0A2U9NSA6_9STRA</name>
<dbReference type="EMBL" id="MG755805">
    <property type="protein sequence ID" value="AWT40014.1"/>
    <property type="molecule type" value="Genomic_DNA"/>
</dbReference>
<evidence type="ECO:0000313" key="3">
    <source>
        <dbReference type="EMBL" id="AWT40014.1"/>
    </source>
</evidence>
<organism evidence="3">
    <name type="scientific">Biddulphia biddulphiana</name>
    <dbReference type="NCBI Taxonomy" id="1158022"/>
    <lineage>
        <taxon>Eukaryota</taxon>
        <taxon>Sar</taxon>
        <taxon>Stramenopiles</taxon>
        <taxon>Ochrophyta</taxon>
        <taxon>Bacillariophyta</taxon>
        <taxon>Mediophyceae</taxon>
        <taxon>Biddulphiophycidae</taxon>
        <taxon>Biddulphiales</taxon>
        <taxon>Biddulphiaceae</taxon>
        <taxon>Biddulphia</taxon>
    </lineage>
</organism>